<keyword evidence="1" id="KW-1133">Transmembrane helix</keyword>
<feature type="transmembrane region" description="Helical" evidence="1">
    <location>
        <begin position="51"/>
        <end position="76"/>
    </location>
</feature>
<dbReference type="EMBL" id="AFCE01000083">
    <property type="protein sequence ID" value="EGL83771.1"/>
    <property type="molecule type" value="Genomic_DNA"/>
</dbReference>
<gene>
    <name evidence="2" type="ORF">CathTA2_0672</name>
    <name evidence="3" type="ORF">HUR95_16070</name>
</gene>
<protein>
    <submittedName>
        <fullName evidence="3">PrgI family protein</fullName>
    </submittedName>
</protein>
<keyword evidence="1" id="KW-0472">Membrane</keyword>
<dbReference type="InterPro" id="IPR024414">
    <property type="entry name" value="Uncharacterised_PrgI"/>
</dbReference>
<dbReference type="EMBL" id="CP082237">
    <property type="protein sequence ID" value="QZT33715.1"/>
    <property type="molecule type" value="Genomic_DNA"/>
</dbReference>
<keyword evidence="1" id="KW-0812">Transmembrane</keyword>
<dbReference type="RefSeq" id="WP_007503102.1">
    <property type="nucleotide sequence ID" value="NZ_AFCE01000083.1"/>
</dbReference>
<dbReference type="Proteomes" id="UP000010716">
    <property type="component" value="Unassembled WGS sequence"/>
</dbReference>
<sequence length="102" mass="11543">MPQYNVPQEFDSEEKVIGGSLSLRQFVYLVIIAVIDLGGLLFVLFNPVGISFSVLLTITLSVIIPVSVIGLALAFFEHPEYGRLDKLLVSYIRYKRNGKYYR</sequence>
<dbReference type="OrthoDB" id="1925699at2"/>
<evidence type="ECO:0000313" key="2">
    <source>
        <dbReference type="EMBL" id="EGL83771.1"/>
    </source>
</evidence>
<dbReference type="AlphaFoldDB" id="F5L4G0"/>
<reference evidence="3 5" key="2">
    <citation type="journal article" date="2020" name="Extremophiles">
        <title>Genomic analysis of Caldalkalibacillus thermarum TA2.A1 reveals aerobic alkaliphilic metabolism and evolutionary hallmarks linking alkaliphilic bacteria and plant life.</title>
        <authorList>
            <person name="de Jong S.I."/>
            <person name="van den Broek M.A."/>
            <person name="Merkel A.Y."/>
            <person name="de la Torre Cortes P."/>
            <person name="Kalamorz F."/>
            <person name="Cook G.M."/>
            <person name="van Loosdrecht M.C.M."/>
            <person name="McMillan D.G.G."/>
        </authorList>
    </citation>
    <scope>NUCLEOTIDE SEQUENCE [LARGE SCALE GENOMIC DNA]</scope>
    <source>
        <strain evidence="3 5">TA2.A1</strain>
    </source>
</reference>
<accession>F5L4G0</accession>
<organism evidence="2 4">
    <name type="scientific">Caldalkalibacillus thermarum (strain TA2.A1)</name>
    <dbReference type="NCBI Taxonomy" id="986075"/>
    <lineage>
        <taxon>Bacteria</taxon>
        <taxon>Bacillati</taxon>
        <taxon>Bacillota</taxon>
        <taxon>Bacilli</taxon>
        <taxon>Bacillales</taxon>
        <taxon>Bacillaceae</taxon>
        <taxon>Caldalkalibacillus</taxon>
    </lineage>
</organism>
<evidence type="ECO:0000313" key="3">
    <source>
        <dbReference type="EMBL" id="QZT33715.1"/>
    </source>
</evidence>
<evidence type="ECO:0000313" key="5">
    <source>
        <dbReference type="Proteomes" id="UP000825179"/>
    </source>
</evidence>
<dbReference type="KEGG" id="cthu:HUR95_16070"/>
<proteinExistence type="predicted"/>
<feature type="transmembrane region" description="Helical" evidence="1">
    <location>
        <begin position="26"/>
        <end position="45"/>
    </location>
</feature>
<keyword evidence="5" id="KW-1185">Reference proteome</keyword>
<reference evidence="2 4" key="1">
    <citation type="journal article" date="2011" name="J. Bacteriol.">
        <title>Draft genome sequence of the thermoalkaliphilic Caldalkalibacillus thermarum strain TA2.A1.</title>
        <authorList>
            <person name="Kalamorz F."/>
            <person name="Keis S."/>
            <person name="McMillan D.G."/>
            <person name="Olsson K."/>
            <person name="Stanton J.A."/>
            <person name="Stockwell P."/>
            <person name="Black M.A."/>
            <person name="Klingeman D.M."/>
            <person name="Land M.L."/>
            <person name="Han C.S."/>
            <person name="Martin S.L."/>
            <person name="Becher S.A."/>
            <person name="Peddie C.J."/>
            <person name="Morgan H.W."/>
            <person name="Matthies D."/>
            <person name="Preiss L."/>
            <person name="Meier T."/>
            <person name="Brown S.D."/>
            <person name="Cook G.M."/>
        </authorList>
    </citation>
    <scope>NUCLEOTIDE SEQUENCE [LARGE SCALE GENOMIC DNA]</scope>
    <source>
        <strain evidence="2 4">TA2.A1</strain>
    </source>
</reference>
<dbReference type="Pfam" id="PF12666">
    <property type="entry name" value="PrgI"/>
    <property type="match status" value="1"/>
</dbReference>
<evidence type="ECO:0000313" key="4">
    <source>
        <dbReference type="Proteomes" id="UP000010716"/>
    </source>
</evidence>
<reference evidence="3" key="3">
    <citation type="submission" date="2021-08" db="EMBL/GenBank/DDBJ databases">
        <authorList>
            <person name="de Jong S."/>
            <person name="van den Broek M."/>
            <person name="Merkel A."/>
            <person name="de la Torre Cortes P."/>
            <person name="Kalamorz F."/>
            <person name="Cook G."/>
            <person name="van Loosdrecht M."/>
            <person name="McMillan D."/>
        </authorList>
    </citation>
    <scope>NUCLEOTIDE SEQUENCE</scope>
    <source>
        <strain evidence="3">TA2.A1</strain>
    </source>
</reference>
<dbReference type="Proteomes" id="UP000825179">
    <property type="component" value="Chromosome"/>
</dbReference>
<name>F5L4G0_CALTT</name>
<evidence type="ECO:0000256" key="1">
    <source>
        <dbReference type="SAM" id="Phobius"/>
    </source>
</evidence>